<organism evidence="2 3">
    <name type="scientific">Hibiscus sabdariffa</name>
    <name type="common">roselle</name>
    <dbReference type="NCBI Taxonomy" id="183260"/>
    <lineage>
        <taxon>Eukaryota</taxon>
        <taxon>Viridiplantae</taxon>
        <taxon>Streptophyta</taxon>
        <taxon>Embryophyta</taxon>
        <taxon>Tracheophyta</taxon>
        <taxon>Spermatophyta</taxon>
        <taxon>Magnoliopsida</taxon>
        <taxon>eudicotyledons</taxon>
        <taxon>Gunneridae</taxon>
        <taxon>Pentapetalae</taxon>
        <taxon>rosids</taxon>
        <taxon>malvids</taxon>
        <taxon>Malvales</taxon>
        <taxon>Malvaceae</taxon>
        <taxon>Malvoideae</taxon>
        <taxon>Hibiscus</taxon>
    </lineage>
</organism>
<keyword evidence="3" id="KW-1185">Reference proteome</keyword>
<dbReference type="Proteomes" id="UP001472677">
    <property type="component" value="Unassembled WGS sequence"/>
</dbReference>
<keyword evidence="1" id="KW-0732">Signal</keyword>
<evidence type="ECO:0000256" key="1">
    <source>
        <dbReference type="SAM" id="SignalP"/>
    </source>
</evidence>
<comment type="caution">
    <text evidence="2">The sequence shown here is derived from an EMBL/GenBank/DDBJ whole genome shotgun (WGS) entry which is preliminary data.</text>
</comment>
<name>A0ABR2DAX2_9ROSI</name>
<protein>
    <submittedName>
        <fullName evidence="2">Uncharacterized protein</fullName>
    </submittedName>
</protein>
<gene>
    <name evidence="2" type="ORF">V6N12_047453</name>
</gene>
<feature type="chain" id="PRO_5046306373" evidence="1">
    <location>
        <begin position="23"/>
        <end position="240"/>
    </location>
</feature>
<evidence type="ECO:0000313" key="2">
    <source>
        <dbReference type="EMBL" id="KAK8534055.1"/>
    </source>
</evidence>
<proteinExistence type="predicted"/>
<feature type="signal peptide" evidence="1">
    <location>
        <begin position="1"/>
        <end position="22"/>
    </location>
</feature>
<accession>A0ABR2DAX2</accession>
<reference evidence="2 3" key="1">
    <citation type="journal article" date="2024" name="G3 (Bethesda)">
        <title>Genome assembly of Hibiscus sabdariffa L. provides insights into metabolisms of medicinal natural products.</title>
        <authorList>
            <person name="Kim T."/>
        </authorList>
    </citation>
    <scope>NUCLEOTIDE SEQUENCE [LARGE SCALE GENOMIC DNA]</scope>
    <source>
        <strain evidence="2">TK-2024</strain>
        <tissue evidence="2">Old leaves</tissue>
    </source>
</reference>
<dbReference type="EMBL" id="JBBPBM010000032">
    <property type="protein sequence ID" value="KAK8534055.1"/>
    <property type="molecule type" value="Genomic_DNA"/>
</dbReference>
<evidence type="ECO:0000313" key="3">
    <source>
        <dbReference type="Proteomes" id="UP001472677"/>
    </source>
</evidence>
<sequence>MLWDQGLLRLHMRMLLRMSSIALTNVASVNTGSRNVATVSTSSTRNVLNGGPKVSSHGPTVVKNAAYKASNPDKRAKSSANTLGTFEVVPVNPDQEVVELFDPTPIDLPSIEEEVVAVPHVVAKRGGSHTAVSLVEAQLRDNQALRGKIMRARGSAGRALNDSPRRGLNLQKPAGVRISSQPILTEWMSGCAKQLDEVGAMRGDLNQDVSFQSEDPVVAITDNNVLEGSDGSGTRDDLIH</sequence>